<keyword evidence="2" id="KW-1185">Reference proteome</keyword>
<name>A0A402DUH3_9CELL</name>
<evidence type="ECO:0000313" key="1">
    <source>
        <dbReference type="EMBL" id="GCE77745.1"/>
    </source>
</evidence>
<dbReference type="EMBL" id="BIMR01000244">
    <property type="protein sequence ID" value="GCE77745.1"/>
    <property type="molecule type" value="Genomic_DNA"/>
</dbReference>
<protein>
    <submittedName>
        <fullName evidence="1">Uncharacterized protein</fullName>
    </submittedName>
</protein>
<dbReference type="Proteomes" id="UP000289954">
    <property type="component" value="Unassembled WGS sequence"/>
</dbReference>
<comment type="caution">
    <text evidence="1">The sequence shown here is derived from an EMBL/GenBank/DDBJ whole genome shotgun (WGS) entry which is preliminary data.</text>
</comment>
<dbReference type="OrthoDB" id="5147509at2"/>
<dbReference type="AlphaFoldDB" id="A0A402DUH3"/>
<dbReference type="RefSeq" id="WP_130782358.1">
    <property type="nucleotide sequence ID" value="NZ_BIMR01000244.1"/>
</dbReference>
<organism evidence="1 2">
    <name type="scientific">Cellulomonas biazotea</name>
    <dbReference type="NCBI Taxonomy" id="1709"/>
    <lineage>
        <taxon>Bacteria</taxon>
        <taxon>Bacillati</taxon>
        <taxon>Actinomycetota</taxon>
        <taxon>Actinomycetes</taxon>
        <taxon>Micrococcales</taxon>
        <taxon>Cellulomonadaceae</taxon>
        <taxon>Cellulomonas</taxon>
    </lineage>
</organism>
<evidence type="ECO:0000313" key="2">
    <source>
        <dbReference type="Proteomes" id="UP000289954"/>
    </source>
</evidence>
<gene>
    <name evidence="1" type="ORF">CBZ_28010</name>
</gene>
<proteinExistence type="predicted"/>
<sequence length="177" mass="18707">MSEHDHDEHTHGSEPLQGVDAADLHASVDALATALHAYVQTAVGVRAEFGAHEADEDPRVLSLEAEIGGLNARLYDLLHERLGLHADLTGMSWGDDEEGDADAPPAPADVDTFHMGFVVGPQQGTSDLSLDSVLDLVDSGGADIAQRLVDAGFEVTEWGVSRGAPVLFEEDDDEEGA</sequence>
<reference evidence="1 2" key="1">
    <citation type="submission" date="2019-01" db="EMBL/GenBank/DDBJ databases">
        <title>Draft genome sequence of Cellulomonas takizawaensis strain TKZ-21.</title>
        <authorList>
            <person name="Yamamura H."/>
            <person name="Hayashi T."/>
            <person name="Hamada M."/>
            <person name="Serisawa Y."/>
            <person name="Matsuyama K."/>
            <person name="Nakagawa Y."/>
            <person name="Otoguro M."/>
            <person name="Yanagida F."/>
            <person name="Hayakawa M."/>
        </authorList>
    </citation>
    <scope>NUCLEOTIDE SEQUENCE [LARGE SCALE GENOMIC DNA]</scope>
    <source>
        <strain evidence="1 2">NBRC12680</strain>
    </source>
</reference>
<accession>A0A402DUH3</accession>